<proteinExistence type="predicted"/>
<feature type="domain" description="SpoVT-AbrB" evidence="1">
    <location>
        <begin position="6"/>
        <end position="51"/>
    </location>
</feature>
<gene>
    <name evidence="2" type="ORF">GSF12_12005</name>
</gene>
<geneLocation type="plasmid" evidence="2">
    <name>p1</name>
</geneLocation>
<name>A0A6P1KEX2_FAUOS</name>
<dbReference type="GO" id="GO:0097351">
    <property type="term" value="F:toxin sequestering activity"/>
    <property type="evidence" value="ECO:0007669"/>
    <property type="project" value="InterPro"/>
</dbReference>
<dbReference type="InterPro" id="IPR039052">
    <property type="entry name" value="Antitox_PemI-like"/>
</dbReference>
<protein>
    <submittedName>
        <fullName evidence="2">AbrB/MazE/SpoVT family DNA-binding domain-containing protein</fullName>
    </submittedName>
</protein>
<dbReference type="AlphaFoldDB" id="A0A6P1KEX2"/>
<sequence>MQVTMRKWGNSIGVRIPAGILTELNLSAEKKVNVRAEAGRIIIEPIIDSQETLEQLLGQITPDNVHSEIDFGQPVGKELL</sequence>
<dbReference type="Gene3D" id="2.10.260.10">
    <property type="match status" value="1"/>
</dbReference>
<keyword evidence="2" id="KW-0614">Plasmid</keyword>
<organism evidence="2">
    <name type="scientific">Faucicola osloensis</name>
    <name type="common">Moraxella osloensis</name>
    <dbReference type="NCBI Taxonomy" id="34062"/>
    <lineage>
        <taxon>Bacteria</taxon>
        <taxon>Pseudomonadati</taxon>
        <taxon>Pseudomonadota</taxon>
        <taxon>Gammaproteobacteria</taxon>
        <taxon>Moraxellales</taxon>
        <taxon>Moraxellaceae</taxon>
        <taxon>Faucicola</taxon>
    </lineage>
</organism>
<dbReference type="PANTHER" id="PTHR40516">
    <property type="entry name" value="ANTITOXIN CHPS-RELATED"/>
    <property type="match status" value="1"/>
</dbReference>
<evidence type="ECO:0000259" key="1">
    <source>
        <dbReference type="SMART" id="SM00966"/>
    </source>
</evidence>
<dbReference type="EMBL" id="CP047227">
    <property type="protein sequence ID" value="QHG10719.1"/>
    <property type="molecule type" value="Genomic_DNA"/>
</dbReference>
<dbReference type="GO" id="GO:0003677">
    <property type="term" value="F:DNA binding"/>
    <property type="evidence" value="ECO:0007669"/>
    <property type="project" value="UniProtKB-KW"/>
</dbReference>
<dbReference type="SMART" id="SM00966">
    <property type="entry name" value="SpoVT_AbrB"/>
    <property type="match status" value="1"/>
</dbReference>
<dbReference type="SUPFAM" id="SSF89447">
    <property type="entry name" value="AbrB/MazE/MraZ-like"/>
    <property type="match status" value="1"/>
</dbReference>
<dbReference type="Pfam" id="PF04014">
    <property type="entry name" value="MazE_antitoxin"/>
    <property type="match status" value="1"/>
</dbReference>
<dbReference type="InterPro" id="IPR037914">
    <property type="entry name" value="SpoVT-AbrB_sf"/>
</dbReference>
<dbReference type="PANTHER" id="PTHR40516:SF1">
    <property type="entry name" value="ANTITOXIN CHPS-RELATED"/>
    <property type="match status" value="1"/>
</dbReference>
<dbReference type="InterPro" id="IPR007159">
    <property type="entry name" value="SpoVT-AbrB_dom"/>
</dbReference>
<evidence type="ECO:0000313" key="2">
    <source>
        <dbReference type="EMBL" id="QHG10719.1"/>
    </source>
</evidence>
<keyword evidence="2" id="KW-0238">DNA-binding</keyword>
<accession>A0A6P1KEX2</accession>
<reference evidence="2" key="1">
    <citation type="journal article" date="2020" name="Microbiol. Resour. Announc.">
        <title>Complete Genome Sequence of Moraxella osloensis Strain YV1, Isolated from an Australian Wastewater Treatment Plant.</title>
        <authorList>
            <person name="Batinovic S."/>
            <person name="Rice D.T.F."/>
            <person name="Seviour R.J."/>
            <person name="Petrovski S."/>
        </authorList>
    </citation>
    <scope>NUCLEOTIDE SEQUENCE</scope>
    <source>
        <strain evidence="2">YV1</strain>
    </source>
</reference>